<gene>
    <name evidence="12" type="ORF">VSP0166_LOCUS9211</name>
</gene>
<keyword evidence="8" id="KW-0472">Membrane</keyword>
<dbReference type="PANTHER" id="PTHR11851:SF209">
    <property type="entry name" value="CYTOCHROME B-C1 COMPLEX SUBUNIT 2, MITOCHONDRIAL"/>
    <property type="match status" value="1"/>
</dbReference>
<comment type="similarity">
    <text evidence="9">Belongs to the peptidase M16 family. UQCRC2/QCR2 subfamily.</text>
</comment>
<dbReference type="EMBL" id="HBKP01013039">
    <property type="protein sequence ID" value="CAE2221269.1"/>
    <property type="molecule type" value="Transcribed_RNA"/>
</dbReference>
<dbReference type="Pfam" id="PF00675">
    <property type="entry name" value="Peptidase_M16"/>
    <property type="match status" value="1"/>
</dbReference>
<keyword evidence="6" id="KW-0249">Electron transport</keyword>
<accession>A0A7S4MGU9</accession>
<keyword evidence="5" id="KW-0809">Transit peptide</keyword>
<name>A0A7S4MGU9_9EUKA</name>
<dbReference type="InterPro" id="IPR011765">
    <property type="entry name" value="Pept_M16_N"/>
</dbReference>
<keyword evidence="3" id="KW-0679">Respiratory chain</keyword>
<dbReference type="AlphaFoldDB" id="A0A7S4MGU9"/>
<feature type="domain" description="Peptidase M16 N-terminal" evidence="11">
    <location>
        <begin position="58"/>
        <end position="197"/>
    </location>
</feature>
<evidence type="ECO:0000256" key="9">
    <source>
        <dbReference type="ARBA" id="ARBA00038146"/>
    </source>
</evidence>
<evidence type="ECO:0000256" key="1">
    <source>
        <dbReference type="ARBA" id="ARBA00004443"/>
    </source>
</evidence>
<dbReference type="InterPro" id="IPR011249">
    <property type="entry name" value="Metalloenz_LuxS/M16"/>
</dbReference>
<organism evidence="12">
    <name type="scientific">Vannella robusta</name>
    <dbReference type="NCBI Taxonomy" id="1487602"/>
    <lineage>
        <taxon>Eukaryota</taxon>
        <taxon>Amoebozoa</taxon>
        <taxon>Discosea</taxon>
        <taxon>Flabellinia</taxon>
        <taxon>Vannellidae</taxon>
        <taxon>Vannella</taxon>
    </lineage>
</organism>
<evidence type="ECO:0000256" key="6">
    <source>
        <dbReference type="ARBA" id="ARBA00022982"/>
    </source>
</evidence>
<dbReference type="SUPFAM" id="SSF63411">
    <property type="entry name" value="LuxS/MPP-like metallohydrolase"/>
    <property type="match status" value="2"/>
</dbReference>
<protein>
    <recommendedName>
        <fullName evidence="10">Cytochrome b-c1 complex subunit 2, mitochondrial</fullName>
    </recommendedName>
</protein>
<evidence type="ECO:0000256" key="10">
    <source>
        <dbReference type="ARBA" id="ARBA00040751"/>
    </source>
</evidence>
<evidence type="ECO:0000256" key="3">
    <source>
        <dbReference type="ARBA" id="ARBA00022660"/>
    </source>
</evidence>
<dbReference type="GO" id="GO:0046872">
    <property type="term" value="F:metal ion binding"/>
    <property type="evidence" value="ECO:0007669"/>
    <property type="project" value="InterPro"/>
</dbReference>
<dbReference type="InterPro" id="IPR050361">
    <property type="entry name" value="MPP/UQCRC_Complex"/>
</dbReference>
<keyword evidence="4" id="KW-0999">Mitochondrion inner membrane</keyword>
<comment type="subcellular location">
    <subcellularLocation>
        <location evidence="1">Mitochondrion inner membrane</location>
        <topology evidence="1">Peripheral membrane protein</topology>
        <orientation evidence="1">Matrix side</orientation>
    </subcellularLocation>
</comment>
<evidence type="ECO:0000256" key="5">
    <source>
        <dbReference type="ARBA" id="ARBA00022946"/>
    </source>
</evidence>
<sequence>MSIVSMQCSLRRVLPKNYTAVNSVASRYFSSSSQSNGAEVRRAVLENGVTIIAGPKSNDTLASAGVFVKAGSAYENHSTHGCAHYLRRFLYKSTNRVSGLRITRSIETVTASFAAENTPESLMYRALFQHEHLGTALALMGDVLRPRLAEWEFRDVRNLVKYDVNERKSNKEDRVLDAVRHTAFGGVGLGRSPLCPEHNINEIYPEHVAEYTLGRVVGSNITVVGNVRDHEKFQEAVANAFGALPKDPEVSIDAPETSPYVGGTTLVCDGPGSAYVEAYSTGSSNPKAAFAQQILAEILGFYTPHNVSPSDRVSSRLGKSLVGSNVSQARTFLMNDSQQLFGIQAFGNTPCRDLAESVHKQLTSLADNISEEEFNTAMNIVSVRNRLRNDRREVLLGTVARVDENTAKEFGGEVTASDVRDVAKKLLESKPTIYASGDLAQLPKFAF</sequence>
<dbReference type="Gene3D" id="3.30.830.10">
    <property type="entry name" value="Metalloenzyme, LuxS/M16 peptidase-like"/>
    <property type="match status" value="2"/>
</dbReference>
<keyword evidence="7" id="KW-0496">Mitochondrion</keyword>
<evidence type="ECO:0000256" key="4">
    <source>
        <dbReference type="ARBA" id="ARBA00022792"/>
    </source>
</evidence>
<evidence type="ECO:0000259" key="11">
    <source>
        <dbReference type="Pfam" id="PF00675"/>
    </source>
</evidence>
<evidence type="ECO:0000256" key="2">
    <source>
        <dbReference type="ARBA" id="ARBA00022448"/>
    </source>
</evidence>
<dbReference type="GO" id="GO:0005743">
    <property type="term" value="C:mitochondrial inner membrane"/>
    <property type="evidence" value="ECO:0007669"/>
    <property type="project" value="UniProtKB-SubCell"/>
</dbReference>
<dbReference type="PANTHER" id="PTHR11851">
    <property type="entry name" value="METALLOPROTEASE"/>
    <property type="match status" value="1"/>
</dbReference>
<keyword evidence="2" id="KW-0813">Transport</keyword>
<evidence type="ECO:0000256" key="8">
    <source>
        <dbReference type="ARBA" id="ARBA00023136"/>
    </source>
</evidence>
<proteinExistence type="inferred from homology"/>
<evidence type="ECO:0000313" key="12">
    <source>
        <dbReference type="EMBL" id="CAE2221269.1"/>
    </source>
</evidence>
<reference evidence="12" key="1">
    <citation type="submission" date="2021-01" db="EMBL/GenBank/DDBJ databases">
        <authorList>
            <person name="Corre E."/>
            <person name="Pelletier E."/>
            <person name="Niang G."/>
            <person name="Scheremetjew M."/>
            <person name="Finn R."/>
            <person name="Kale V."/>
            <person name="Holt S."/>
            <person name="Cochrane G."/>
            <person name="Meng A."/>
            <person name="Brown T."/>
            <person name="Cohen L."/>
        </authorList>
    </citation>
    <scope>NUCLEOTIDE SEQUENCE</scope>
    <source>
        <strain evidence="12">DIVA3 518/3/11/1/6</strain>
    </source>
</reference>
<evidence type="ECO:0000256" key="7">
    <source>
        <dbReference type="ARBA" id="ARBA00023128"/>
    </source>
</evidence>